<evidence type="ECO:0000313" key="1">
    <source>
        <dbReference type="EMBL" id="AJH02195.1"/>
    </source>
</evidence>
<reference evidence="2" key="1">
    <citation type="submission" date="2014-12" db="EMBL/GenBank/DDBJ databases">
        <title>Genome sequence of Clostridium beijerinckii strain 59B.</title>
        <authorList>
            <person name="Little G.T."/>
            <person name="Minton N.P."/>
        </authorList>
    </citation>
    <scope>NUCLEOTIDE SEQUENCE [LARGE SCALE GENOMIC DNA]</scope>
    <source>
        <strain evidence="2">59B</strain>
    </source>
</reference>
<dbReference type="Proteomes" id="UP000031866">
    <property type="component" value="Chromosome"/>
</dbReference>
<evidence type="ECO:0000313" key="2">
    <source>
        <dbReference type="Proteomes" id="UP000031866"/>
    </source>
</evidence>
<sequence length="65" mass="7193">MNTLNFDDQELTIECPDCKSPVTFTIKQVGSSINCPNCKSIITLKDEGLKNGLANIDTMVKNLFK</sequence>
<organism evidence="1 2">
    <name type="scientific">Clostridium beijerinckii</name>
    <name type="common">Clostridium MP</name>
    <dbReference type="NCBI Taxonomy" id="1520"/>
    <lineage>
        <taxon>Bacteria</taxon>
        <taxon>Bacillati</taxon>
        <taxon>Bacillota</taxon>
        <taxon>Clostridia</taxon>
        <taxon>Eubacteriales</taxon>
        <taxon>Clostridiaceae</taxon>
        <taxon>Clostridium</taxon>
    </lineage>
</organism>
<proteinExistence type="predicted"/>
<dbReference type="EMBL" id="CP010086">
    <property type="protein sequence ID" value="AJH02195.1"/>
    <property type="molecule type" value="Genomic_DNA"/>
</dbReference>
<protein>
    <recommendedName>
        <fullName evidence="3">30S ribosomal protein S27e</fullName>
    </recommendedName>
</protein>
<gene>
    <name evidence="1" type="ORF">LF65_05688</name>
</gene>
<name>A0A0B5QIK9_CLOBE</name>
<dbReference type="Gene3D" id="2.20.28.160">
    <property type="match status" value="1"/>
</dbReference>
<dbReference type="OrthoDB" id="9813321at2"/>
<accession>A0A0B5QIK9</accession>
<dbReference type="RefSeq" id="WP_041900697.1">
    <property type="nucleotide sequence ID" value="NZ_CP010086.2"/>
</dbReference>
<dbReference type="KEGG" id="cbei:LF65_05688"/>
<evidence type="ECO:0008006" key="3">
    <source>
        <dbReference type="Google" id="ProtNLM"/>
    </source>
</evidence>
<dbReference type="AlphaFoldDB" id="A0A0B5QIK9"/>